<reference evidence="2" key="1">
    <citation type="submission" date="2019-11" db="EMBL/GenBank/DDBJ databases">
        <authorList>
            <person name="Feng L."/>
        </authorList>
    </citation>
    <scope>NUCLEOTIDE SEQUENCE</scope>
    <source>
        <strain evidence="2">RtorquesLFYP15</strain>
    </source>
</reference>
<evidence type="ECO:0000313" key="2">
    <source>
        <dbReference type="EMBL" id="VYT86347.1"/>
    </source>
</evidence>
<protein>
    <recommendedName>
        <fullName evidence="3">Transposase, YhgA-like</fullName>
    </recommendedName>
</protein>
<feature type="coiled-coil region" evidence="1">
    <location>
        <begin position="126"/>
        <end position="153"/>
    </location>
</feature>
<proteinExistence type="predicted"/>
<dbReference type="RefSeq" id="WP_423248525.1">
    <property type="nucleotide sequence ID" value="NZ_CACRUQ010000005.1"/>
</dbReference>
<name>A0A6N3A7L3_9FIRM</name>
<dbReference type="EMBL" id="CACRUQ010000005">
    <property type="protein sequence ID" value="VYT86347.1"/>
    <property type="molecule type" value="Genomic_DNA"/>
</dbReference>
<keyword evidence="1" id="KW-0175">Coiled coil</keyword>
<accession>A0A6N3A7L3</accession>
<dbReference type="AlphaFoldDB" id="A0A6N3A7L3"/>
<organism evidence="2">
    <name type="scientific">[Ruminococcus] torques</name>
    <dbReference type="NCBI Taxonomy" id="33039"/>
    <lineage>
        <taxon>Bacteria</taxon>
        <taxon>Bacillati</taxon>
        <taxon>Bacillota</taxon>
        <taxon>Clostridia</taxon>
        <taxon>Lachnospirales</taxon>
        <taxon>Lachnospiraceae</taxon>
        <taxon>Mediterraneibacter</taxon>
    </lineage>
</organism>
<gene>
    <name evidence="2" type="ORF">RTLFYP15_00906</name>
</gene>
<sequence>MGKADVNVNIWLSEKNRFANLFNGVIYGGENVILPEDLQVILTMLKYRKDKDGLRNYVNQNKKFFQKVDHETSQAMKAFLNMKHIPGETENKEETINMCKAIQEMYDDGVRDGMQQGRDDLLKEKVKRKLQKQKSLEQIADELEEDVKVIRKIIKEVQ</sequence>
<evidence type="ECO:0008006" key="3">
    <source>
        <dbReference type="Google" id="ProtNLM"/>
    </source>
</evidence>
<evidence type="ECO:0000256" key="1">
    <source>
        <dbReference type="SAM" id="Coils"/>
    </source>
</evidence>